<evidence type="ECO:0000256" key="2">
    <source>
        <dbReference type="ARBA" id="ARBA00022679"/>
    </source>
</evidence>
<reference evidence="4 5" key="1">
    <citation type="journal article" date="2017" name="Mol. Plant">
        <title>The Genome of Medicinal Plant Macleaya cordata Provides New Insights into Benzylisoquinoline Alkaloids Metabolism.</title>
        <authorList>
            <person name="Liu X."/>
            <person name="Liu Y."/>
            <person name="Huang P."/>
            <person name="Ma Y."/>
            <person name="Qing Z."/>
            <person name="Tang Q."/>
            <person name="Cao H."/>
            <person name="Cheng P."/>
            <person name="Zheng Y."/>
            <person name="Yuan Z."/>
            <person name="Zhou Y."/>
            <person name="Liu J."/>
            <person name="Tang Z."/>
            <person name="Zhuo Y."/>
            <person name="Zhang Y."/>
            <person name="Yu L."/>
            <person name="Huang J."/>
            <person name="Yang P."/>
            <person name="Peng Q."/>
            <person name="Zhang J."/>
            <person name="Jiang W."/>
            <person name="Zhang Z."/>
            <person name="Lin K."/>
            <person name="Ro D.K."/>
            <person name="Chen X."/>
            <person name="Xiong X."/>
            <person name="Shang Y."/>
            <person name="Huang S."/>
            <person name="Zeng J."/>
        </authorList>
    </citation>
    <scope>NUCLEOTIDE SEQUENCE [LARGE SCALE GENOMIC DNA]</scope>
    <source>
        <strain evidence="5">cv. BLH2017</strain>
        <tissue evidence="4">Root</tissue>
    </source>
</reference>
<dbReference type="Proteomes" id="UP000195402">
    <property type="component" value="Unassembled WGS sequence"/>
</dbReference>
<keyword evidence="2 4" id="KW-0808">Transferase</keyword>
<dbReference type="OrthoDB" id="1918817at2759"/>
<comment type="similarity">
    <text evidence="1">Belongs to the plant acyltransferase family.</text>
</comment>
<accession>A0A200R8T9</accession>
<proteinExistence type="inferred from homology"/>
<evidence type="ECO:0000256" key="1">
    <source>
        <dbReference type="ARBA" id="ARBA00009861"/>
    </source>
</evidence>
<keyword evidence="5" id="KW-1185">Reference proteome</keyword>
<dbReference type="Pfam" id="PF02458">
    <property type="entry name" value="Transferase"/>
    <property type="match status" value="1"/>
</dbReference>
<protein>
    <submittedName>
        <fullName evidence="4">Transferase</fullName>
    </submittedName>
</protein>
<dbReference type="PANTHER" id="PTHR31642:SF11">
    <property type="entry name" value="SHIKIMATE O-HYDROXYCINNAMOYLTRANSFERASE"/>
    <property type="match status" value="1"/>
</dbReference>
<evidence type="ECO:0000256" key="3">
    <source>
        <dbReference type="ARBA" id="ARBA00023315"/>
    </source>
</evidence>
<dbReference type="InterPro" id="IPR023213">
    <property type="entry name" value="CAT-like_dom_sf"/>
</dbReference>
<comment type="caution">
    <text evidence="4">The sequence shown here is derived from an EMBL/GenBank/DDBJ whole genome shotgun (WGS) entry which is preliminary data.</text>
</comment>
<dbReference type="OMA" id="MMKITIN"/>
<dbReference type="AlphaFoldDB" id="A0A200R8T9"/>
<dbReference type="PANTHER" id="PTHR31642">
    <property type="entry name" value="TRICHOTHECENE 3-O-ACETYLTRANSFERASE"/>
    <property type="match status" value="1"/>
</dbReference>
<dbReference type="GO" id="GO:0016747">
    <property type="term" value="F:acyltransferase activity, transferring groups other than amino-acyl groups"/>
    <property type="evidence" value="ECO:0007669"/>
    <property type="project" value="TreeGrafter"/>
</dbReference>
<evidence type="ECO:0000313" key="5">
    <source>
        <dbReference type="Proteomes" id="UP000195402"/>
    </source>
</evidence>
<dbReference type="InterPro" id="IPR050317">
    <property type="entry name" value="Plant_Fungal_Acyltransferase"/>
</dbReference>
<dbReference type="InParanoid" id="A0A200R8T9"/>
<dbReference type="EMBL" id="MVGT01000251">
    <property type="protein sequence ID" value="OVA19154.1"/>
    <property type="molecule type" value="Genomic_DNA"/>
</dbReference>
<dbReference type="Gene3D" id="3.30.559.10">
    <property type="entry name" value="Chloramphenicol acetyltransferase-like domain"/>
    <property type="match status" value="1"/>
</dbReference>
<organism evidence="4 5">
    <name type="scientific">Macleaya cordata</name>
    <name type="common">Five-seeded plume-poppy</name>
    <name type="synonym">Bocconia cordata</name>
    <dbReference type="NCBI Taxonomy" id="56857"/>
    <lineage>
        <taxon>Eukaryota</taxon>
        <taxon>Viridiplantae</taxon>
        <taxon>Streptophyta</taxon>
        <taxon>Embryophyta</taxon>
        <taxon>Tracheophyta</taxon>
        <taxon>Spermatophyta</taxon>
        <taxon>Magnoliopsida</taxon>
        <taxon>Ranunculales</taxon>
        <taxon>Papaveraceae</taxon>
        <taxon>Papaveroideae</taxon>
        <taxon>Macleaya</taxon>
    </lineage>
</organism>
<sequence length="156" mass="17619">MKVTVRESTLVQPAEKTPKVCLWTSNVDQLFRMHVPAVYFYRPQLPPVNESYSSSDFFDSSLLKDGLSKALVYFYPVAGRLRRDEIEGIIEVNCTGEGAVFIEAETDSVLDDLGDFSPTEQLKPLIPKVDASKDISSFPLFLVQIYAKWTRANLLH</sequence>
<keyword evidence="3" id="KW-0012">Acyltransferase</keyword>
<name>A0A200R8T9_MACCD</name>
<evidence type="ECO:0000313" key="4">
    <source>
        <dbReference type="EMBL" id="OVA19154.1"/>
    </source>
</evidence>
<dbReference type="STRING" id="56857.A0A200R8T9"/>
<gene>
    <name evidence="4" type="ORF">BVC80_2411g1</name>
</gene>